<organism evidence="2 3">
    <name type="scientific">Desulfarculus baarsii (strain ATCC 33931 / DSM 2075 / LMG 7858 / VKM B-1802 / 2st14)</name>
    <dbReference type="NCBI Taxonomy" id="644282"/>
    <lineage>
        <taxon>Bacteria</taxon>
        <taxon>Pseudomonadati</taxon>
        <taxon>Thermodesulfobacteriota</taxon>
        <taxon>Desulfarculia</taxon>
        <taxon>Desulfarculales</taxon>
        <taxon>Desulfarculaceae</taxon>
        <taxon>Desulfarculus</taxon>
    </lineage>
</organism>
<name>E1QEY5_DESB2</name>
<feature type="chain" id="PRO_5003150322" description="DUF541 domain-containing protein" evidence="1">
    <location>
        <begin position="23"/>
        <end position="239"/>
    </location>
</feature>
<evidence type="ECO:0000313" key="3">
    <source>
        <dbReference type="Proteomes" id="UP000009047"/>
    </source>
</evidence>
<dbReference type="KEGG" id="dbr:Deba_0749"/>
<dbReference type="STRING" id="644282.Deba_0749"/>
<gene>
    <name evidence="2" type="ordered locus">Deba_0749</name>
</gene>
<dbReference type="eggNOG" id="COG2968">
    <property type="taxonomic scope" value="Bacteria"/>
</dbReference>
<evidence type="ECO:0000313" key="2">
    <source>
        <dbReference type="EMBL" id="ADK84121.1"/>
    </source>
</evidence>
<dbReference type="Proteomes" id="UP000009047">
    <property type="component" value="Chromosome"/>
</dbReference>
<dbReference type="HOGENOM" id="CLU_080344_4_2_7"/>
<dbReference type="PANTHER" id="PTHR34387:SF2">
    <property type="entry name" value="SLR1258 PROTEIN"/>
    <property type="match status" value="1"/>
</dbReference>
<dbReference type="GO" id="GO:0006974">
    <property type="term" value="P:DNA damage response"/>
    <property type="evidence" value="ECO:0007669"/>
    <property type="project" value="TreeGrafter"/>
</dbReference>
<evidence type="ECO:0000256" key="1">
    <source>
        <dbReference type="SAM" id="SignalP"/>
    </source>
</evidence>
<keyword evidence="3" id="KW-1185">Reference proteome</keyword>
<dbReference type="InterPro" id="IPR007497">
    <property type="entry name" value="SIMPL/DUF541"/>
</dbReference>
<feature type="signal peptide" evidence="1">
    <location>
        <begin position="1"/>
        <end position="22"/>
    </location>
</feature>
<keyword evidence="1" id="KW-0732">Signal</keyword>
<protein>
    <recommendedName>
        <fullName evidence="4">DUF541 domain-containing protein</fullName>
    </recommendedName>
</protein>
<dbReference type="Gene3D" id="3.30.70.2970">
    <property type="entry name" value="Protein of unknown function (DUF541), domain 2"/>
    <property type="match status" value="1"/>
</dbReference>
<sequence>MARVVCRVLLVVALLLAAPAWAGQGRDQEARPTVTVTGRAVLHKAADEAVLRLGMVSLAPTAAEAAERNSRLTAQVRAALKDLLGQGDRLETAGYDLSAQTQWDEAAKVNRVTGYRAAHTLRLTSADPQSLGRALDAAVGAGANEIDGPTWRLADEAAARIEAQAAALQDASAQARALAKAAGLRLAGLLSADAAGQGGAAPVARLAMAAPRAAAPPTQLTPGRIAVEASVTCTFALTR</sequence>
<dbReference type="EMBL" id="CP002085">
    <property type="protein sequence ID" value="ADK84121.1"/>
    <property type="molecule type" value="Genomic_DNA"/>
</dbReference>
<dbReference type="PANTHER" id="PTHR34387">
    <property type="entry name" value="SLR1258 PROTEIN"/>
    <property type="match status" value="1"/>
</dbReference>
<dbReference type="Pfam" id="PF04402">
    <property type="entry name" value="SIMPL"/>
    <property type="match status" value="1"/>
</dbReference>
<reference evidence="2 3" key="1">
    <citation type="journal article" date="2010" name="Stand. Genomic Sci.">
        <title>Complete genome sequence of Desulfarculus baarsii type strain (2st14).</title>
        <authorList>
            <person name="Sun H."/>
            <person name="Spring S."/>
            <person name="Lapidus A."/>
            <person name="Davenport K."/>
            <person name="Del Rio T.G."/>
            <person name="Tice H."/>
            <person name="Nolan M."/>
            <person name="Copeland A."/>
            <person name="Cheng J.F."/>
            <person name="Lucas S."/>
            <person name="Tapia R."/>
            <person name="Goodwin L."/>
            <person name="Pitluck S."/>
            <person name="Ivanova N."/>
            <person name="Pagani I."/>
            <person name="Mavromatis K."/>
            <person name="Ovchinnikova G."/>
            <person name="Pati A."/>
            <person name="Chen A."/>
            <person name="Palaniappan K."/>
            <person name="Hauser L."/>
            <person name="Chang Y.J."/>
            <person name="Jeffries C.D."/>
            <person name="Detter J.C."/>
            <person name="Han C."/>
            <person name="Rohde M."/>
            <person name="Brambilla E."/>
            <person name="Goker M."/>
            <person name="Woyke T."/>
            <person name="Bristow J."/>
            <person name="Eisen J.A."/>
            <person name="Markowitz V."/>
            <person name="Hugenholtz P."/>
            <person name="Kyrpides N.C."/>
            <person name="Klenk H.P."/>
            <person name="Land M."/>
        </authorList>
    </citation>
    <scope>NUCLEOTIDE SEQUENCE [LARGE SCALE GENOMIC DNA]</scope>
    <source>
        <strain evidence="3">ATCC 33931 / DSM 2075 / LMG 7858 / VKM B-1802 / 2st14</strain>
    </source>
</reference>
<dbReference type="Gene3D" id="3.30.110.170">
    <property type="entry name" value="Protein of unknown function (DUF541), domain 1"/>
    <property type="match status" value="1"/>
</dbReference>
<dbReference type="RefSeq" id="WP_013257576.1">
    <property type="nucleotide sequence ID" value="NC_014365.1"/>
</dbReference>
<dbReference type="InterPro" id="IPR052022">
    <property type="entry name" value="26kDa_periplasmic_antigen"/>
</dbReference>
<proteinExistence type="predicted"/>
<evidence type="ECO:0008006" key="4">
    <source>
        <dbReference type="Google" id="ProtNLM"/>
    </source>
</evidence>
<accession>E1QEY5</accession>
<dbReference type="AlphaFoldDB" id="E1QEY5"/>